<dbReference type="GO" id="GO:0005737">
    <property type="term" value="C:cytoplasm"/>
    <property type="evidence" value="ECO:0007669"/>
    <property type="project" value="UniProtKB-SubCell"/>
</dbReference>
<dbReference type="Gene3D" id="3.20.20.80">
    <property type="entry name" value="Glycosidases"/>
    <property type="match status" value="2"/>
</dbReference>
<dbReference type="GO" id="GO:2001070">
    <property type="term" value="F:starch binding"/>
    <property type="evidence" value="ECO:0007669"/>
    <property type="project" value="InterPro"/>
</dbReference>
<sequence>METGVQVTFRVHFNSVPGQDVYLCGSGEQLGNDRIEAAKKLEYTPDSWELVVPGLNPGAVLQYRYLFKDRASQKTIWERGKSRTVVVPKSDVEKLVCEDGWFRKTPSVEEEIFHTTAFRDVIYGRRQQDSDRGSQSSLLNSRTKVDEPKKSPGDYLFFRTLQVRVPPTNEVFIRFQTEQAAATAVSGPNGDQKSNAGLERRLSADRFPFWELSMPLADLGIDRTRERLIHYQLLIRSNKQASTVAVDRDLSRVLRVPAAGQSVQLTDYQVITDPEMTARFAGFAIPVFSIRSNNSCGVGELLDLERMIDLAVLMKLSLIQLLPLNDTSVTGTWRDSYPYSCVSVHALHPMYLNLDDLNPPSDIAKEIQQARARLNQLNAINYEDVMNTKMGFLRRLYAQDKQRILRDPVFLKFFNENQDWLVPYAVSRFLAKVNGTADFSRWGARHQVSVADLEALAAPDTFYFDELALVYYIQFHLYRQLARVGEYAAKKRIILKGDLPIGVHRYSVDAWMNQDQFFMDRQTGAPPDQFAEFGQNWGFPTYNWERMAQDRYRWWRGRLQSMQKVFHAYRIDHILGFFRIWEIPGDAVSGLRGRFRPVNPIRRDELDSRGIWDIERLCEPYISETQLRRVFSDQKWTFVRDWFLEPWYNRYRFRTIYDSEAKLQEFFKNEDQVRRFCEQSGIDQEYLKLELFRFQNNVILLRDFDHPDDTFHPRIEFWRAPTYWELNGDWQHKLRQLYDDYFFRRQEALWRDKAMEKLPMLKAASDMLVCGEDLGMLPSCVFEVLENLCIIGLRVQRMPENAEFGECSKYPYLTVATTGSHDTSTLRGWWEEIPPDKRQRFWSNVMKQEGKPPADCGPDIVEWMIRDHLQAPSILTIFPLQDLLGIDDKLRRPVAAEEQINVPANPDHYWRFRLHLSVEELLQSRDWIRKIAGMVTESKRVRID</sequence>
<keyword evidence="6" id="KW-0328">Glycosyltransferase</keyword>
<evidence type="ECO:0000256" key="1">
    <source>
        <dbReference type="ARBA" id="ARBA00000439"/>
    </source>
</evidence>
<keyword evidence="7 13" id="KW-0808">Transferase</keyword>
<feature type="region of interest" description="Disordered" evidence="11">
    <location>
        <begin position="125"/>
        <end position="149"/>
    </location>
</feature>
<dbReference type="InterPro" id="IPR013784">
    <property type="entry name" value="Carb-bd-like_fold"/>
</dbReference>
<dbReference type="SMART" id="SM01065">
    <property type="entry name" value="CBM_2"/>
    <property type="match status" value="1"/>
</dbReference>
<dbReference type="EC" id="2.4.1.25" evidence="4"/>
<dbReference type="Pfam" id="PF02446">
    <property type="entry name" value="Glyco_hydro_77"/>
    <property type="match status" value="1"/>
</dbReference>
<evidence type="ECO:0000256" key="6">
    <source>
        <dbReference type="ARBA" id="ARBA00022676"/>
    </source>
</evidence>
<dbReference type="OrthoDB" id="6123450at2759"/>
<evidence type="ECO:0000256" key="9">
    <source>
        <dbReference type="ARBA" id="ARBA00031423"/>
    </source>
</evidence>
<evidence type="ECO:0000256" key="5">
    <source>
        <dbReference type="ARBA" id="ARBA00022490"/>
    </source>
</evidence>
<evidence type="ECO:0000259" key="12">
    <source>
        <dbReference type="PROSITE" id="PS51166"/>
    </source>
</evidence>
<keyword evidence="8" id="KW-0119">Carbohydrate metabolism</keyword>
<comment type="subcellular location">
    <subcellularLocation>
        <location evidence="2">Cytoplasm</location>
    </subcellularLocation>
</comment>
<dbReference type="PANTHER" id="PTHR32518:SF3">
    <property type="entry name" value="4-ALPHA-GLUCANOTRANSFERASE"/>
    <property type="match status" value="1"/>
</dbReference>
<feature type="domain" description="CBM20" evidence="12">
    <location>
        <begin position="1"/>
        <end position="103"/>
    </location>
</feature>
<proteinExistence type="inferred from homology"/>
<dbReference type="Pfam" id="PF00686">
    <property type="entry name" value="CBM_20"/>
    <property type="match status" value="1"/>
</dbReference>
<dbReference type="AlphaFoldDB" id="A0A7J7IR96"/>
<evidence type="ECO:0000313" key="14">
    <source>
        <dbReference type="Proteomes" id="UP000530660"/>
    </source>
</evidence>
<keyword evidence="5" id="KW-0963">Cytoplasm</keyword>
<evidence type="ECO:0000256" key="2">
    <source>
        <dbReference type="ARBA" id="ARBA00004496"/>
    </source>
</evidence>
<dbReference type="Proteomes" id="UP000530660">
    <property type="component" value="Unassembled WGS sequence"/>
</dbReference>
<dbReference type="GO" id="GO:0005975">
    <property type="term" value="P:carbohydrate metabolic process"/>
    <property type="evidence" value="ECO:0007669"/>
    <property type="project" value="InterPro"/>
</dbReference>
<gene>
    <name evidence="13" type="primary">DPE2</name>
    <name evidence="13" type="ORF">F1559_005052</name>
</gene>
<reference evidence="13 14" key="1">
    <citation type="journal article" date="2020" name="J. Phycol.">
        <title>Comparative genome analysis reveals Cyanidiococcus gen. nov., a new extremophilic red algal genus sister to Cyanidioschyzon (Cyanidioschyzonaceae, Rhodophyta).</title>
        <authorList>
            <person name="Liu S.-L."/>
            <person name="Chiang Y.-R."/>
            <person name="Yoon H.S."/>
            <person name="Fu H.-Y."/>
        </authorList>
    </citation>
    <scope>NUCLEOTIDE SEQUENCE [LARGE SCALE GENOMIC DNA]</scope>
    <source>
        <strain evidence="13 14">THAL066</strain>
    </source>
</reference>
<dbReference type="InterPro" id="IPR003385">
    <property type="entry name" value="Glyco_hydro_77"/>
</dbReference>
<accession>A0A7J7IR96</accession>
<dbReference type="GO" id="GO:0004134">
    <property type="term" value="F:4-alpha-glucanotransferase activity"/>
    <property type="evidence" value="ECO:0007669"/>
    <property type="project" value="UniProtKB-EC"/>
</dbReference>
<dbReference type="PANTHER" id="PTHR32518">
    <property type="match status" value="1"/>
</dbReference>
<evidence type="ECO:0000256" key="8">
    <source>
        <dbReference type="ARBA" id="ARBA00023277"/>
    </source>
</evidence>
<dbReference type="InterPro" id="IPR013783">
    <property type="entry name" value="Ig-like_fold"/>
</dbReference>
<dbReference type="Gene3D" id="2.60.40.10">
    <property type="entry name" value="Immunoglobulins"/>
    <property type="match status" value="1"/>
</dbReference>
<dbReference type="InterPro" id="IPR017853">
    <property type="entry name" value="GH"/>
</dbReference>
<evidence type="ECO:0000256" key="4">
    <source>
        <dbReference type="ARBA" id="ARBA00012560"/>
    </source>
</evidence>
<evidence type="ECO:0000313" key="13">
    <source>
        <dbReference type="EMBL" id="KAF6005067.1"/>
    </source>
</evidence>
<dbReference type="PROSITE" id="PS51166">
    <property type="entry name" value="CBM20"/>
    <property type="match status" value="1"/>
</dbReference>
<evidence type="ECO:0000256" key="7">
    <source>
        <dbReference type="ARBA" id="ARBA00022679"/>
    </source>
</evidence>
<name>A0A7J7IR96_9RHOD</name>
<dbReference type="InterPro" id="IPR002044">
    <property type="entry name" value="CBM20"/>
</dbReference>
<comment type="catalytic activity">
    <reaction evidence="1">
        <text>Transfers a segment of a (1-&gt;4)-alpha-D-glucan to a new position in an acceptor, which may be glucose or a (1-&gt;4)-alpha-D-glucan.</text>
        <dbReference type="EC" id="2.4.1.25"/>
    </reaction>
</comment>
<dbReference type="EMBL" id="VWRR01000002">
    <property type="protein sequence ID" value="KAF6005067.1"/>
    <property type="molecule type" value="Genomic_DNA"/>
</dbReference>
<comment type="caution">
    <text evidence="13">The sequence shown here is derived from an EMBL/GenBank/DDBJ whole genome shotgun (WGS) entry which is preliminary data.</text>
</comment>
<keyword evidence="14" id="KW-1185">Reference proteome</keyword>
<evidence type="ECO:0000256" key="3">
    <source>
        <dbReference type="ARBA" id="ARBA00005684"/>
    </source>
</evidence>
<dbReference type="SUPFAM" id="SSF51445">
    <property type="entry name" value="(Trans)glycosidases"/>
    <property type="match status" value="1"/>
</dbReference>
<comment type="similarity">
    <text evidence="3">Belongs to the disproportionating enzyme family.</text>
</comment>
<organism evidence="13 14">
    <name type="scientific">Cyanidiococcus yangmingshanensis</name>
    <dbReference type="NCBI Taxonomy" id="2690220"/>
    <lineage>
        <taxon>Eukaryota</taxon>
        <taxon>Rhodophyta</taxon>
        <taxon>Bangiophyceae</taxon>
        <taxon>Cyanidiales</taxon>
        <taxon>Cyanidiaceae</taxon>
        <taxon>Cyanidiococcus</taxon>
    </lineage>
</organism>
<dbReference type="SUPFAM" id="SSF49452">
    <property type="entry name" value="Starch-binding domain-like"/>
    <property type="match status" value="1"/>
</dbReference>
<evidence type="ECO:0000256" key="10">
    <source>
        <dbReference type="ARBA" id="ARBA00031501"/>
    </source>
</evidence>
<evidence type="ECO:0000256" key="11">
    <source>
        <dbReference type="SAM" id="MobiDB-lite"/>
    </source>
</evidence>
<protein>
    <recommendedName>
        <fullName evidence="4">4-alpha-glucanotransferase</fullName>
        <ecNumber evidence="4">2.4.1.25</ecNumber>
    </recommendedName>
    <alternativeName>
        <fullName evidence="9">Amylomaltase</fullName>
    </alternativeName>
    <alternativeName>
        <fullName evidence="10">Disproportionating enzyme</fullName>
    </alternativeName>
</protein>